<protein>
    <recommendedName>
        <fullName evidence="6">Coilin</fullName>
    </recommendedName>
</protein>
<feature type="compositionally biased region" description="Basic and acidic residues" evidence="1">
    <location>
        <begin position="282"/>
        <end position="292"/>
    </location>
</feature>
<feature type="compositionally biased region" description="Polar residues" evidence="1">
    <location>
        <begin position="255"/>
        <end position="281"/>
    </location>
</feature>
<evidence type="ECO:0000313" key="5">
    <source>
        <dbReference type="Proteomes" id="UP001566132"/>
    </source>
</evidence>
<proteinExistence type="predicted"/>
<reference evidence="4 5" key="1">
    <citation type="submission" date="2024-05" db="EMBL/GenBank/DDBJ databases">
        <title>Genetic variation in Jamaican populations of the coffee berry borer (Hypothenemus hampei).</title>
        <authorList>
            <person name="Errbii M."/>
            <person name="Myrie A."/>
        </authorList>
    </citation>
    <scope>NUCLEOTIDE SEQUENCE [LARGE SCALE GENOMIC DNA]</scope>
    <source>
        <strain evidence="4">JA-Hopewell-2020-01-JO</strain>
        <tissue evidence="4">Whole body</tissue>
    </source>
</reference>
<evidence type="ECO:0000256" key="1">
    <source>
        <dbReference type="SAM" id="MobiDB-lite"/>
    </source>
</evidence>
<feature type="compositionally biased region" description="Basic and acidic residues" evidence="1">
    <location>
        <begin position="300"/>
        <end position="309"/>
    </location>
</feature>
<dbReference type="Pfam" id="PF23086">
    <property type="entry name" value="Tudor_Coilin"/>
    <property type="match status" value="1"/>
</dbReference>
<dbReference type="InterPro" id="IPR031722">
    <property type="entry name" value="Coilin_N"/>
</dbReference>
<dbReference type="Pfam" id="PF15862">
    <property type="entry name" value="Coilin_N"/>
    <property type="match status" value="1"/>
</dbReference>
<evidence type="ECO:0000259" key="2">
    <source>
        <dbReference type="Pfam" id="PF15862"/>
    </source>
</evidence>
<name>A0ABD1E9V1_HYPHA</name>
<comment type="caution">
    <text evidence="4">The sequence shown here is derived from an EMBL/GenBank/DDBJ whole genome shotgun (WGS) entry which is preliminary data.</text>
</comment>
<organism evidence="4 5">
    <name type="scientific">Hypothenemus hampei</name>
    <name type="common">Coffee berry borer</name>
    <dbReference type="NCBI Taxonomy" id="57062"/>
    <lineage>
        <taxon>Eukaryota</taxon>
        <taxon>Metazoa</taxon>
        <taxon>Ecdysozoa</taxon>
        <taxon>Arthropoda</taxon>
        <taxon>Hexapoda</taxon>
        <taxon>Insecta</taxon>
        <taxon>Pterygota</taxon>
        <taxon>Neoptera</taxon>
        <taxon>Endopterygota</taxon>
        <taxon>Coleoptera</taxon>
        <taxon>Polyphaga</taxon>
        <taxon>Cucujiformia</taxon>
        <taxon>Curculionidae</taxon>
        <taxon>Scolytinae</taxon>
        <taxon>Hypothenemus</taxon>
    </lineage>
</organism>
<feature type="domain" description="Coilin N-terminal" evidence="2">
    <location>
        <begin position="11"/>
        <end position="141"/>
    </location>
</feature>
<gene>
    <name evidence="4" type="ORF">ABEB36_011954</name>
</gene>
<dbReference type="PANTHER" id="PTHR15197:SF0">
    <property type="entry name" value="COILIN"/>
    <property type="match status" value="1"/>
</dbReference>
<dbReference type="EMBL" id="JBDJPC010000009">
    <property type="protein sequence ID" value="KAL1491345.1"/>
    <property type="molecule type" value="Genomic_DNA"/>
</dbReference>
<evidence type="ECO:0000259" key="3">
    <source>
        <dbReference type="Pfam" id="PF23086"/>
    </source>
</evidence>
<evidence type="ECO:0008006" key="6">
    <source>
        <dbReference type="Google" id="ProtNLM"/>
    </source>
</evidence>
<dbReference type="Proteomes" id="UP001566132">
    <property type="component" value="Unassembled WGS sequence"/>
</dbReference>
<keyword evidence="5" id="KW-1185">Reference proteome</keyword>
<feature type="compositionally biased region" description="Low complexity" evidence="1">
    <location>
        <begin position="137"/>
        <end position="149"/>
    </location>
</feature>
<dbReference type="InterPro" id="IPR024822">
    <property type="entry name" value="Coilin"/>
</dbReference>
<feature type="domain" description="Coilin tudor" evidence="3">
    <location>
        <begin position="438"/>
        <end position="484"/>
    </location>
</feature>
<sequence>MSELKYVRINLDLKAYFTDHRAVARILVKREFNTIEDLKLRITEIFHITNFFLTSANCFLPDTEDIHVLKNEETICVNPIDSDPTQKVKSKNKRRKAEKILSFSSINLTENDEPHTKKKKCKRKKSEIALKTKNYESSTTNSSFSSNSSEPQFPCVTSTESPKSVRLSRQLDQSPVEFTNFDPPKMNTQEYLDKKKINIVRIDTITDNKPKPDITNQVQTIVNYFENISPTEKEKTKEIKQSQPSNYTKIFLDQKNANEPQKVVQSSDSSTGHIGSNLSLKDNNDTCHKEESSPELNMESGKENQDKNIHITRRISKNNVRSTMGSVGLLLEQLRSSGTTSPDSEYTLDVVKRKRIRKRKRVKKSTEATIIEIPNNVTVTDMKPSSTTKPKIHVRFEGNETSLDRETLSEEPEDPIMENKSIFGSENIKNAPLMDNLEPKKGDIIAFKVLKLMSNFMPQPSEYIIAKVLNYLKDTETVELDVLSGLEEFSSPYGKLCMNPTELGLPEEQNLKHKELKWSDLLETKLLFP</sequence>
<dbReference type="PANTHER" id="PTHR15197">
    <property type="entry name" value="COILIN P80"/>
    <property type="match status" value="1"/>
</dbReference>
<evidence type="ECO:0000313" key="4">
    <source>
        <dbReference type="EMBL" id="KAL1491345.1"/>
    </source>
</evidence>
<dbReference type="InterPro" id="IPR056398">
    <property type="entry name" value="Tudor_Coilin"/>
</dbReference>
<dbReference type="AlphaFoldDB" id="A0ABD1E9V1"/>
<accession>A0ABD1E9V1</accession>
<feature type="region of interest" description="Disordered" evidence="1">
    <location>
        <begin position="132"/>
        <end position="162"/>
    </location>
</feature>
<feature type="region of interest" description="Disordered" evidence="1">
    <location>
        <begin position="254"/>
        <end position="309"/>
    </location>
</feature>